<dbReference type="AlphaFoldDB" id="A0A840QE92"/>
<sequence length="119" mass="13448">MTTQEAGLALHAVAGQLGQPPRRHHHLGVDLGEPQPQDLRGPLQRVDHRRPRHPHRRPTQLIQPRIPLPLRHLQQPVKGGALLVVKQLVQRLPQPLTCRLPPRGLHQTPVDVVEKEEPL</sequence>
<accession>A0A840QE92</accession>
<dbReference type="Proteomes" id="UP000584374">
    <property type="component" value="Unassembled WGS sequence"/>
</dbReference>
<feature type="region of interest" description="Disordered" evidence="1">
    <location>
        <begin position="1"/>
        <end position="61"/>
    </location>
</feature>
<proteinExistence type="predicted"/>
<reference evidence="2 3" key="1">
    <citation type="submission" date="2020-08" db="EMBL/GenBank/DDBJ databases">
        <title>Sequencing the genomes of 1000 actinobacteria strains.</title>
        <authorList>
            <person name="Klenk H.-P."/>
        </authorList>
    </citation>
    <scope>NUCLEOTIDE SEQUENCE [LARGE SCALE GENOMIC DNA]</scope>
    <source>
        <strain evidence="2 3">DSM 45584</strain>
    </source>
</reference>
<dbReference type="RefSeq" id="WP_246471878.1">
    <property type="nucleotide sequence ID" value="NZ_JACHIW010000002.1"/>
</dbReference>
<evidence type="ECO:0000256" key="1">
    <source>
        <dbReference type="SAM" id="MobiDB-lite"/>
    </source>
</evidence>
<gene>
    <name evidence="2" type="ORF">BJ970_005890</name>
</gene>
<keyword evidence="3" id="KW-1185">Reference proteome</keyword>
<evidence type="ECO:0000313" key="2">
    <source>
        <dbReference type="EMBL" id="MBB5158291.1"/>
    </source>
</evidence>
<name>A0A840QE92_9PSEU</name>
<feature type="compositionally biased region" description="Basic residues" evidence="1">
    <location>
        <begin position="47"/>
        <end position="58"/>
    </location>
</feature>
<protein>
    <submittedName>
        <fullName evidence="2">Uncharacterized protein</fullName>
    </submittedName>
</protein>
<evidence type="ECO:0000313" key="3">
    <source>
        <dbReference type="Proteomes" id="UP000584374"/>
    </source>
</evidence>
<comment type="caution">
    <text evidence="2">The sequence shown here is derived from an EMBL/GenBank/DDBJ whole genome shotgun (WGS) entry which is preliminary data.</text>
</comment>
<dbReference type="EMBL" id="JACHIW010000002">
    <property type="protein sequence ID" value="MBB5158291.1"/>
    <property type="molecule type" value="Genomic_DNA"/>
</dbReference>
<organism evidence="2 3">
    <name type="scientific">Saccharopolyspora phatthalungensis</name>
    <dbReference type="NCBI Taxonomy" id="664693"/>
    <lineage>
        <taxon>Bacteria</taxon>
        <taxon>Bacillati</taxon>
        <taxon>Actinomycetota</taxon>
        <taxon>Actinomycetes</taxon>
        <taxon>Pseudonocardiales</taxon>
        <taxon>Pseudonocardiaceae</taxon>
        <taxon>Saccharopolyspora</taxon>
    </lineage>
</organism>